<protein>
    <submittedName>
        <fullName evidence="1">Uncharacterized protein</fullName>
    </submittedName>
</protein>
<evidence type="ECO:0000313" key="1">
    <source>
        <dbReference type="EMBL" id="KAL3287210.1"/>
    </source>
</evidence>
<sequence>MAVASFLQMCSCQERFLVMRTPSILIGSLSSAPVPNLILWVLLGLSLSPFTVNQRSACLRDCSAFLWVSSLVESLLGMVSFAYKQVFELGILH</sequence>
<dbReference type="Proteomes" id="UP001516400">
    <property type="component" value="Unassembled WGS sequence"/>
</dbReference>
<keyword evidence="2" id="KW-1185">Reference proteome</keyword>
<organism evidence="1 2">
    <name type="scientific">Cryptolaemus montrouzieri</name>
    <dbReference type="NCBI Taxonomy" id="559131"/>
    <lineage>
        <taxon>Eukaryota</taxon>
        <taxon>Metazoa</taxon>
        <taxon>Ecdysozoa</taxon>
        <taxon>Arthropoda</taxon>
        <taxon>Hexapoda</taxon>
        <taxon>Insecta</taxon>
        <taxon>Pterygota</taxon>
        <taxon>Neoptera</taxon>
        <taxon>Endopterygota</taxon>
        <taxon>Coleoptera</taxon>
        <taxon>Polyphaga</taxon>
        <taxon>Cucujiformia</taxon>
        <taxon>Coccinelloidea</taxon>
        <taxon>Coccinellidae</taxon>
        <taxon>Scymninae</taxon>
        <taxon>Scymnini</taxon>
        <taxon>Cryptolaemus</taxon>
    </lineage>
</organism>
<dbReference type="EMBL" id="JABFTP020000185">
    <property type="protein sequence ID" value="KAL3287210.1"/>
    <property type="molecule type" value="Genomic_DNA"/>
</dbReference>
<evidence type="ECO:0000313" key="2">
    <source>
        <dbReference type="Proteomes" id="UP001516400"/>
    </source>
</evidence>
<accession>A0ABD2P9M9</accession>
<feature type="non-terminal residue" evidence="1">
    <location>
        <position position="93"/>
    </location>
</feature>
<proteinExistence type="predicted"/>
<reference evidence="1 2" key="1">
    <citation type="journal article" date="2021" name="BMC Biol.">
        <title>Horizontally acquired antibacterial genes associated with adaptive radiation of ladybird beetles.</title>
        <authorList>
            <person name="Li H.S."/>
            <person name="Tang X.F."/>
            <person name="Huang Y.H."/>
            <person name="Xu Z.Y."/>
            <person name="Chen M.L."/>
            <person name="Du X.Y."/>
            <person name="Qiu B.Y."/>
            <person name="Chen P.T."/>
            <person name="Zhang W."/>
            <person name="Slipinski A."/>
            <person name="Escalona H.E."/>
            <person name="Waterhouse R.M."/>
            <person name="Zwick A."/>
            <person name="Pang H."/>
        </authorList>
    </citation>
    <scope>NUCLEOTIDE SEQUENCE [LARGE SCALE GENOMIC DNA]</scope>
    <source>
        <strain evidence="1">SYSU2018</strain>
    </source>
</reference>
<name>A0ABD2P9M9_9CUCU</name>
<dbReference type="AlphaFoldDB" id="A0ABD2P9M9"/>
<gene>
    <name evidence="1" type="ORF">HHI36_001687</name>
</gene>
<comment type="caution">
    <text evidence="1">The sequence shown here is derived from an EMBL/GenBank/DDBJ whole genome shotgun (WGS) entry which is preliminary data.</text>
</comment>